<dbReference type="InterPro" id="IPR036369">
    <property type="entry name" value="HIPIP_sf"/>
</dbReference>
<dbReference type="GO" id="GO:0009055">
    <property type="term" value="F:electron transfer activity"/>
    <property type="evidence" value="ECO:0007669"/>
    <property type="project" value="InterPro"/>
</dbReference>
<dbReference type="AlphaFoldDB" id="A0A418WRK9"/>
<name>A0A418WRK9_9SPHN</name>
<keyword evidence="11" id="KW-1185">Reference proteome</keyword>
<protein>
    <recommendedName>
        <fullName evidence="7">High-potential iron-sulfur protein</fullName>
        <shortName evidence="7">HiPIP</shortName>
    </recommendedName>
</protein>
<comment type="caution">
    <text evidence="10">The sequence shown here is derived from an EMBL/GenBank/DDBJ whole genome shotgun (WGS) entry which is preliminary data.</text>
</comment>
<evidence type="ECO:0000256" key="3">
    <source>
        <dbReference type="ARBA" id="ARBA00022723"/>
    </source>
</evidence>
<keyword evidence="4 7" id="KW-0249">Electron transport</keyword>
<feature type="signal peptide" evidence="8">
    <location>
        <begin position="1"/>
        <end position="41"/>
    </location>
</feature>
<keyword evidence="5 7" id="KW-0408">Iron</keyword>
<evidence type="ECO:0000313" key="10">
    <source>
        <dbReference type="EMBL" id="RJF93900.1"/>
    </source>
</evidence>
<comment type="function">
    <text evidence="7">Specific class of high-redox-potential 4Fe-4S ferredoxins. Functions in anaerobic electron transport in most purple and in some other photosynthetic bacteria and in at least one genus (Paracoccus) of halophilic, denitrifying bacteria.</text>
</comment>
<keyword evidence="1 7" id="KW-0813">Transport</keyword>
<keyword evidence="8" id="KW-0732">Signal</keyword>
<dbReference type="InterPro" id="IPR000170">
    <property type="entry name" value="High_potential_FeS_prot"/>
</dbReference>
<dbReference type="GO" id="GO:0051539">
    <property type="term" value="F:4 iron, 4 sulfur cluster binding"/>
    <property type="evidence" value="ECO:0007669"/>
    <property type="project" value="UniProtKB-KW"/>
</dbReference>
<evidence type="ECO:0000259" key="9">
    <source>
        <dbReference type="PROSITE" id="PS51373"/>
    </source>
</evidence>
<gene>
    <name evidence="10" type="ORF">D3876_06365</name>
</gene>
<organism evidence="10 11">
    <name type="scientific">Sphingomonas cavernae</name>
    <dbReference type="NCBI Taxonomy" id="2320861"/>
    <lineage>
        <taxon>Bacteria</taxon>
        <taxon>Pseudomonadati</taxon>
        <taxon>Pseudomonadota</taxon>
        <taxon>Alphaproteobacteria</taxon>
        <taxon>Sphingomonadales</taxon>
        <taxon>Sphingomonadaceae</taxon>
        <taxon>Sphingomonas</taxon>
    </lineage>
</organism>
<dbReference type="Pfam" id="PF01355">
    <property type="entry name" value="HIPIP"/>
    <property type="match status" value="1"/>
</dbReference>
<accession>A0A418WRK9</accession>
<dbReference type="PROSITE" id="PS51373">
    <property type="entry name" value="HIPIP"/>
    <property type="match status" value="1"/>
</dbReference>
<proteinExistence type="inferred from homology"/>
<comment type="similarity">
    <text evidence="7">Belongs to the high-potential iron-sulfur protein (HiPIP) family.</text>
</comment>
<reference evidence="10 11" key="1">
    <citation type="submission" date="2018-09" db="EMBL/GenBank/DDBJ databases">
        <authorList>
            <person name="Zhu H."/>
        </authorList>
    </citation>
    <scope>NUCLEOTIDE SEQUENCE [LARGE SCALE GENOMIC DNA]</scope>
    <source>
        <strain evidence="10 11">K2R01-6</strain>
    </source>
</reference>
<dbReference type="EMBL" id="QYUM01000002">
    <property type="protein sequence ID" value="RJF93900.1"/>
    <property type="molecule type" value="Genomic_DNA"/>
</dbReference>
<keyword evidence="3 7" id="KW-0479">Metal-binding</keyword>
<evidence type="ECO:0000256" key="8">
    <source>
        <dbReference type="SAM" id="SignalP"/>
    </source>
</evidence>
<dbReference type="SUPFAM" id="SSF57652">
    <property type="entry name" value="HIPIP (high potential iron protein)"/>
    <property type="match status" value="1"/>
</dbReference>
<dbReference type="OrthoDB" id="5298540at2"/>
<keyword evidence="2 7" id="KW-0004">4Fe-4S</keyword>
<sequence length="111" mass="11262">MTNQPHAAPRDPNASWTRRSALTLFACLPLGFAGLSGAARAADCVNQATLSAAQKSMRKSLGFKAPSPDPKKKCGACSFFTASGNGCGKCALLSGGVVSPDAVCDSWAAKG</sequence>
<feature type="chain" id="PRO_5019164484" description="High-potential iron-sulfur protein" evidence="8">
    <location>
        <begin position="42"/>
        <end position="111"/>
    </location>
</feature>
<evidence type="ECO:0000256" key="6">
    <source>
        <dbReference type="ARBA" id="ARBA00023014"/>
    </source>
</evidence>
<dbReference type="Gene3D" id="4.10.490.10">
    <property type="entry name" value="High potential iron-sulphur protein"/>
    <property type="match status" value="1"/>
</dbReference>
<evidence type="ECO:0000256" key="1">
    <source>
        <dbReference type="ARBA" id="ARBA00022448"/>
    </source>
</evidence>
<keyword evidence="6 7" id="KW-0411">Iron-sulfur</keyword>
<evidence type="ECO:0000256" key="4">
    <source>
        <dbReference type="ARBA" id="ARBA00022982"/>
    </source>
</evidence>
<dbReference type="Proteomes" id="UP000286100">
    <property type="component" value="Unassembled WGS sequence"/>
</dbReference>
<dbReference type="GO" id="GO:0019646">
    <property type="term" value="P:aerobic electron transport chain"/>
    <property type="evidence" value="ECO:0007669"/>
    <property type="project" value="InterPro"/>
</dbReference>
<evidence type="ECO:0000256" key="5">
    <source>
        <dbReference type="ARBA" id="ARBA00023004"/>
    </source>
</evidence>
<evidence type="ECO:0000313" key="11">
    <source>
        <dbReference type="Proteomes" id="UP000286100"/>
    </source>
</evidence>
<evidence type="ECO:0000256" key="2">
    <source>
        <dbReference type="ARBA" id="ARBA00022485"/>
    </source>
</evidence>
<comment type="subunit">
    <text evidence="7">Homodimer.</text>
</comment>
<evidence type="ECO:0000256" key="7">
    <source>
        <dbReference type="RuleBase" id="RU000620"/>
    </source>
</evidence>
<feature type="domain" description="High potential iron-sulfur proteins family profile" evidence="9">
    <location>
        <begin position="45"/>
        <end position="111"/>
    </location>
</feature>
<dbReference type="GO" id="GO:0046872">
    <property type="term" value="F:metal ion binding"/>
    <property type="evidence" value="ECO:0007669"/>
    <property type="project" value="UniProtKB-KW"/>
</dbReference>